<evidence type="ECO:0000313" key="2">
    <source>
        <dbReference type="Proteomes" id="UP001164965"/>
    </source>
</evidence>
<name>A0ABY6P1M9_9NOCA</name>
<evidence type="ECO:0000313" key="1">
    <source>
        <dbReference type="EMBL" id="UZJ25560.1"/>
    </source>
</evidence>
<accession>A0ABY6P1M9</accession>
<protein>
    <submittedName>
        <fullName evidence="1">Rv3235 family protein</fullName>
    </submittedName>
</protein>
<dbReference type="InterPro" id="IPR045596">
    <property type="entry name" value="DUF6459"/>
</dbReference>
<proteinExistence type="predicted"/>
<reference evidence="1" key="1">
    <citation type="submission" date="2022-10" db="EMBL/GenBank/DDBJ databases">
        <title>Rhodococcus sp.75.</title>
        <authorList>
            <person name="Sun M."/>
        </authorList>
    </citation>
    <scope>NUCLEOTIDE SEQUENCE</scope>
    <source>
        <strain evidence="1">75</strain>
    </source>
</reference>
<sequence length="118" mass="12948">MSCRPPVRPVPLPVDPAATVLVSRILTLALEVRDGRRSPQQLRTLLTPPLVQMVTTRARQAVGSGHRPGRLRPVHVQAVTPTVVEANGVVLRERDSHAVAARMELVGRTWRCTALWLG</sequence>
<dbReference type="Pfam" id="PF20060">
    <property type="entry name" value="DUF6459"/>
    <property type="match status" value="1"/>
</dbReference>
<organism evidence="1 2">
    <name type="scientific">Rhodococcus antarcticus</name>
    <dbReference type="NCBI Taxonomy" id="2987751"/>
    <lineage>
        <taxon>Bacteria</taxon>
        <taxon>Bacillati</taxon>
        <taxon>Actinomycetota</taxon>
        <taxon>Actinomycetes</taxon>
        <taxon>Mycobacteriales</taxon>
        <taxon>Nocardiaceae</taxon>
        <taxon>Rhodococcus</taxon>
    </lineage>
</organism>
<keyword evidence="2" id="KW-1185">Reference proteome</keyword>
<dbReference type="RefSeq" id="WP_265383664.1">
    <property type="nucleotide sequence ID" value="NZ_CP110615.1"/>
</dbReference>
<dbReference type="EMBL" id="CP110615">
    <property type="protein sequence ID" value="UZJ25560.1"/>
    <property type="molecule type" value="Genomic_DNA"/>
</dbReference>
<dbReference type="Proteomes" id="UP001164965">
    <property type="component" value="Chromosome"/>
</dbReference>
<gene>
    <name evidence="1" type="ORF">RHODO2019_03595</name>
</gene>